<comment type="caution">
    <text evidence="4">The sequence shown here is derived from an EMBL/GenBank/DDBJ whole genome shotgun (WGS) entry which is preliminary data.</text>
</comment>
<keyword evidence="1" id="KW-0863">Zinc-finger</keyword>
<evidence type="ECO:0000313" key="4">
    <source>
        <dbReference type="EMBL" id="CAH1964211.1"/>
    </source>
</evidence>
<organism evidence="4 5">
    <name type="scientific">Acanthoscelides obtectus</name>
    <name type="common">Bean weevil</name>
    <name type="synonym">Bruchus obtectus</name>
    <dbReference type="NCBI Taxonomy" id="200917"/>
    <lineage>
        <taxon>Eukaryota</taxon>
        <taxon>Metazoa</taxon>
        <taxon>Ecdysozoa</taxon>
        <taxon>Arthropoda</taxon>
        <taxon>Hexapoda</taxon>
        <taxon>Insecta</taxon>
        <taxon>Pterygota</taxon>
        <taxon>Neoptera</taxon>
        <taxon>Endopterygota</taxon>
        <taxon>Coleoptera</taxon>
        <taxon>Polyphaga</taxon>
        <taxon>Cucujiformia</taxon>
        <taxon>Chrysomeloidea</taxon>
        <taxon>Chrysomelidae</taxon>
        <taxon>Bruchinae</taxon>
        <taxon>Bruchini</taxon>
        <taxon>Acanthoscelides</taxon>
    </lineage>
</organism>
<dbReference type="PROSITE" id="PS50157">
    <property type="entry name" value="ZINC_FINGER_C2H2_2"/>
    <property type="match status" value="1"/>
</dbReference>
<dbReference type="EMBL" id="CAKOFQ010006713">
    <property type="protein sequence ID" value="CAH1964211.1"/>
    <property type="molecule type" value="Genomic_DNA"/>
</dbReference>
<evidence type="ECO:0000256" key="2">
    <source>
        <dbReference type="SAM" id="MobiDB-lite"/>
    </source>
</evidence>
<keyword evidence="1" id="KW-0862">Zinc</keyword>
<name>A0A9P0JZL9_ACAOB</name>
<dbReference type="AlphaFoldDB" id="A0A9P0JZL9"/>
<accession>A0A9P0JZL9</accession>
<dbReference type="SMART" id="SM00355">
    <property type="entry name" value="ZnF_C2H2"/>
    <property type="match status" value="3"/>
</dbReference>
<dbReference type="InterPro" id="IPR013087">
    <property type="entry name" value="Znf_C2H2_type"/>
</dbReference>
<dbReference type="Gene3D" id="3.30.160.60">
    <property type="entry name" value="Classic Zinc Finger"/>
    <property type="match status" value="1"/>
</dbReference>
<dbReference type="Proteomes" id="UP001152888">
    <property type="component" value="Unassembled WGS sequence"/>
</dbReference>
<evidence type="ECO:0000256" key="1">
    <source>
        <dbReference type="PROSITE-ProRule" id="PRU00042"/>
    </source>
</evidence>
<feature type="compositionally biased region" description="Basic and acidic residues" evidence="2">
    <location>
        <begin position="131"/>
        <end position="172"/>
    </location>
</feature>
<reference evidence="4" key="1">
    <citation type="submission" date="2022-03" db="EMBL/GenBank/DDBJ databases">
        <authorList>
            <person name="Sayadi A."/>
        </authorList>
    </citation>
    <scope>NUCLEOTIDE SEQUENCE</scope>
</reference>
<evidence type="ECO:0000313" key="5">
    <source>
        <dbReference type="Proteomes" id="UP001152888"/>
    </source>
</evidence>
<keyword evidence="5" id="KW-1185">Reference proteome</keyword>
<gene>
    <name evidence="4" type="ORF">ACAOBT_LOCUS5667</name>
</gene>
<sequence>MLFPGVWVYVRPHLLESADPLSVMLEEEAEVNEDDLASQTTSELVKYKYDIFECPKCGNVYQRKHSLTRHLKFECQIEPGYHCLVEGCTYKGKYEVSVKRHMANIHPKYNKMLQAKANKRKMISVTTVSNQKDEEGQRSESRDENYEENNKQRTPLEEDGNGRSDKDDARNSERSGQVCLVRTCTMSPFTHLSCECETEPGYSCVVEGCSYKGDTVVDLKKHITRKHPEQGLSEIKKRFLS</sequence>
<proteinExistence type="predicted"/>
<evidence type="ECO:0000259" key="3">
    <source>
        <dbReference type="PROSITE" id="PS50157"/>
    </source>
</evidence>
<dbReference type="OrthoDB" id="3437960at2759"/>
<feature type="region of interest" description="Disordered" evidence="2">
    <location>
        <begin position="126"/>
        <end position="172"/>
    </location>
</feature>
<feature type="domain" description="C2H2-type" evidence="3">
    <location>
        <begin position="52"/>
        <end position="79"/>
    </location>
</feature>
<dbReference type="GO" id="GO:0008270">
    <property type="term" value="F:zinc ion binding"/>
    <property type="evidence" value="ECO:0007669"/>
    <property type="project" value="UniProtKB-KW"/>
</dbReference>
<keyword evidence="1" id="KW-0479">Metal-binding</keyword>
<protein>
    <recommendedName>
        <fullName evidence="3">C2H2-type domain-containing protein</fullName>
    </recommendedName>
</protein>